<dbReference type="OrthoDB" id="1909330at2759"/>
<feature type="region of interest" description="Disordered" evidence="7">
    <location>
        <begin position="1"/>
        <end position="22"/>
    </location>
</feature>
<keyword evidence="3" id="KW-0238">DNA-binding</keyword>
<accession>A0A8S0Q0L7</accession>
<evidence type="ECO:0000256" key="5">
    <source>
        <dbReference type="ARBA" id="ARBA00023242"/>
    </source>
</evidence>
<feature type="coiled-coil region" evidence="6">
    <location>
        <begin position="395"/>
        <end position="436"/>
    </location>
</feature>
<comment type="caution">
    <text evidence="9">The sequence shown here is derived from an EMBL/GenBank/DDBJ whole genome shotgun (WGS) entry which is preliminary data.</text>
</comment>
<dbReference type="EMBL" id="CACTIH010000253">
    <property type="protein sequence ID" value="CAA2958099.1"/>
    <property type="molecule type" value="Genomic_DNA"/>
</dbReference>
<dbReference type="PROSITE" id="PS50863">
    <property type="entry name" value="B3"/>
    <property type="match status" value="1"/>
</dbReference>
<dbReference type="SUPFAM" id="SSF101936">
    <property type="entry name" value="DNA-binding pseudobarrel domain"/>
    <property type="match status" value="1"/>
</dbReference>
<evidence type="ECO:0000259" key="8">
    <source>
        <dbReference type="PROSITE" id="PS50863"/>
    </source>
</evidence>
<proteinExistence type="predicted"/>
<dbReference type="Gramene" id="OE9A104676T1">
    <property type="protein sequence ID" value="OE9A104676C1"/>
    <property type="gene ID" value="OE9A104676"/>
</dbReference>
<dbReference type="InterPro" id="IPR003340">
    <property type="entry name" value="B3_DNA-bd"/>
</dbReference>
<dbReference type="Pfam" id="PF02362">
    <property type="entry name" value="B3"/>
    <property type="match status" value="1"/>
</dbReference>
<comment type="subcellular location">
    <subcellularLocation>
        <location evidence="1">Nucleus</location>
    </subcellularLocation>
</comment>
<evidence type="ECO:0000313" key="9">
    <source>
        <dbReference type="EMBL" id="CAA2958099.1"/>
    </source>
</evidence>
<keyword evidence="6" id="KW-0175">Coiled coil</keyword>
<name>A0A8S0Q0L7_OLEEU</name>
<dbReference type="InterPro" id="IPR044837">
    <property type="entry name" value="REM16-like"/>
</dbReference>
<dbReference type="AlphaFoldDB" id="A0A8S0Q0L7"/>
<dbReference type="Gene3D" id="2.40.330.10">
    <property type="entry name" value="DNA-binding pseudobarrel domain"/>
    <property type="match status" value="1"/>
</dbReference>
<dbReference type="CDD" id="cd10017">
    <property type="entry name" value="B3_DNA"/>
    <property type="match status" value="1"/>
</dbReference>
<feature type="domain" description="TF-B3" evidence="8">
    <location>
        <begin position="92"/>
        <end position="183"/>
    </location>
</feature>
<keyword evidence="2" id="KW-0805">Transcription regulation</keyword>
<dbReference type="Proteomes" id="UP000594638">
    <property type="component" value="Unassembled WGS sequence"/>
</dbReference>
<evidence type="ECO:0000256" key="7">
    <source>
        <dbReference type="SAM" id="MobiDB-lite"/>
    </source>
</evidence>
<keyword evidence="10" id="KW-1185">Reference proteome</keyword>
<evidence type="ECO:0000256" key="6">
    <source>
        <dbReference type="SAM" id="Coils"/>
    </source>
</evidence>
<protein>
    <submittedName>
        <fullName evidence="9">B3 domain-containing Os01g0234100-like</fullName>
    </submittedName>
</protein>
<dbReference type="PANTHER" id="PTHR31391">
    <property type="entry name" value="B3 DOMAIN-CONTAINING PROTEIN OS11G0197600-RELATED"/>
    <property type="match status" value="1"/>
</dbReference>
<organism evidence="9 10">
    <name type="scientific">Olea europaea subsp. europaea</name>
    <dbReference type="NCBI Taxonomy" id="158383"/>
    <lineage>
        <taxon>Eukaryota</taxon>
        <taxon>Viridiplantae</taxon>
        <taxon>Streptophyta</taxon>
        <taxon>Embryophyta</taxon>
        <taxon>Tracheophyta</taxon>
        <taxon>Spermatophyta</taxon>
        <taxon>Magnoliopsida</taxon>
        <taxon>eudicotyledons</taxon>
        <taxon>Gunneridae</taxon>
        <taxon>Pentapetalae</taxon>
        <taxon>asterids</taxon>
        <taxon>lamiids</taxon>
        <taxon>Lamiales</taxon>
        <taxon>Oleaceae</taxon>
        <taxon>Oleeae</taxon>
        <taxon>Olea</taxon>
    </lineage>
</organism>
<sequence length="452" mass="51325">MVVSQIQASRQSPSSSSAAKLNQRKILEIKKKPTDFKHEKKNVKMGNTNWDMIRYEAKVNTTTDRHSCKVEASAHERAQEVRANLPANFPSFVKHMLKSHVTGGFWLGLPKPFCDAHLPKHDETVILVDENGDEYSTKYLFVKNGLSAGWRGFSLAHKLLEGDVLVFQLIYLCKFKVYIVRASRLTEIDGAICLLNLDLHVNPTDTMKVEEREMISETAGLIDLVASAMEIHEEKRTTLLISDNEPVADRSGNESDEFEFGSVVMDGIRLSESSVDFKDVKGFEDFNIHVNGLILDSEIPQHLRTKYHELCCSQKMFLHDHLIEGLNSKLVAGMISETINIADAIRAAKITQSLRHLESWDKTLKAFEDLGMEVGFLRARLLKLVSLSRQSIAIIESKKHERAKAEEDIRDLEVKLLQAKRLMRHIDNEIEALKKDDEKLAITFEEFAATPW</sequence>
<dbReference type="SMART" id="SM01019">
    <property type="entry name" value="B3"/>
    <property type="match status" value="1"/>
</dbReference>
<gene>
    <name evidence="9" type="ORF">OLEA9_A104676</name>
</gene>
<dbReference type="PANTHER" id="PTHR31391:SF101">
    <property type="entry name" value="B3 DOMAIN-CONTAINING PROTEIN OS01G0234100"/>
    <property type="match status" value="1"/>
</dbReference>
<dbReference type="InterPro" id="IPR015300">
    <property type="entry name" value="DNA-bd_pseudobarrel_sf"/>
</dbReference>
<feature type="compositionally biased region" description="Low complexity" evidence="7">
    <location>
        <begin position="1"/>
        <end position="19"/>
    </location>
</feature>
<evidence type="ECO:0000256" key="3">
    <source>
        <dbReference type="ARBA" id="ARBA00023125"/>
    </source>
</evidence>
<dbReference type="GO" id="GO:0003677">
    <property type="term" value="F:DNA binding"/>
    <property type="evidence" value="ECO:0007669"/>
    <property type="project" value="UniProtKB-KW"/>
</dbReference>
<evidence type="ECO:0000256" key="1">
    <source>
        <dbReference type="ARBA" id="ARBA00004123"/>
    </source>
</evidence>
<dbReference type="GO" id="GO:0005634">
    <property type="term" value="C:nucleus"/>
    <property type="evidence" value="ECO:0007669"/>
    <property type="project" value="UniProtKB-SubCell"/>
</dbReference>
<evidence type="ECO:0000256" key="4">
    <source>
        <dbReference type="ARBA" id="ARBA00023163"/>
    </source>
</evidence>
<evidence type="ECO:0000313" key="10">
    <source>
        <dbReference type="Proteomes" id="UP000594638"/>
    </source>
</evidence>
<reference evidence="9 10" key="1">
    <citation type="submission" date="2019-12" db="EMBL/GenBank/DDBJ databases">
        <authorList>
            <person name="Alioto T."/>
            <person name="Alioto T."/>
            <person name="Gomez Garrido J."/>
        </authorList>
    </citation>
    <scope>NUCLEOTIDE SEQUENCE [LARGE SCALE GENOMIC DNA]</scope>
</reference>
<evidence type="ECO:0000256" key="2">
    <source>
        <dbReference type="ARBA" id="ARBA00023015"/>
    </source>
</evidence>
<keyword evidence="5" id="KW-0539">Nucleus</keyword>
<keyword evidence="4" id="KW-0804">Transcription</keyword>